<name>A0A848ASU5_9BACT</name>
<evidence type="ECO:0000256" key="1">
    <source>
        <dbReference type="ARBA" id="ARBA00023015"/>
    </source>
</evidence>
<dbReference type="PANTHER" id="PTHR46796">
    <property type="entry name" value="HTH-TYPE TRANSCRIPTIONAL ACTIVATOR RHAS-RELATED"/>
    <property type="match status" value="1"/>
</dbReference>
<reference evidence="5 6" key="1">
    <citation type="submission" date="2020-04" db="EMBL/GenBank/DDBJ databases">
        <authorList>
            <person name="Hitch T.C.A."/>
            <person name="Wylensek D."/>
            <person name="Clavel T."/>
        </authorList>
    </citation>
    <scope>NUCLEOTIDE SEQUENCE [LARGE SCALE GENOMIC DNA]</scope>
    <source>
        <strain evidence="5 6">COR2-253-APC-1A</strain>
    </source>
</reference>
<evidence type="ECO:0000259" key="4">
    <source>
        <dbReference type="PROSITE" id="PS01124"/>
    </source>
</evidence>
<dbReference type="AlphaFoldDB" id="A0A848ASU5"/>
<dbReference type="InterPro" id="IPR050204">
    <property type="entry name" value="AraC_XylS_family_regulators"/>
</dbReference>
<keyword evidence="2" id="KW-0238">DNA-binding</keyword>
<evidence type="ECO:0000313" key="6">
    <source>
        <dbReference type="Proteomes" id="UP000576225"/>
    </source>
</evidence>
<dbReference type="SMART" id="SM00342">
    <property type="entry name" value="HTH_ARAC"/>
    <property type="match status" value="1"/>
</dbReference>
<dbReference type="PRINTS" id="PR00032">
    <property type="entry name" value="HTHARAC"/>
</dbReference>
<dbReference type="InterPro" id="IPR009057">
    <property type="entry name" value="Homeodomain-like_sf"/>
</dbReference>
<keyword evidence="1" id="KW-0805">Transcription regulation</keyword>
<evidence type="ECO:0000313" key="5">
    <source>
        <dbReference type="EMBL" id="NMD86814.1"/>
    </source>
</evidence>
<dbReference type="GO" id="GO:0003700">
    <property type="term" value="F:DNA-binding transcription factor activity"/>
    <property type="evidence" value="ECO:0007669"/>
    <property type="project" value="InterPro"/>
</dbReference>
<dbReference type="Pfam" id="PF12833">
    <property type="entry name" value="HTH_18"/>
    <property type="match status" value="1"/>
</dbReference>
<dbReference type="EMBL" id="JABAEW010000015">
    <property type="protein sequence ID" value="NMD86814.1"/>
    <property type="molecule type" value="Genomic_DNA"/>
</dbReference>
<evidence type="ECO:0000256" key="3">
    <source>
        <dbReference type="ARBA" id="ARBA00023163"/>
    </source>
</evidence>
<evidence type="ECO:0000256" key="2">
    <source>
        <dbReference type="ARBA" id="ARBA00023125"/>
    </source>
</evidence>
<proteinExistence type="predicted"/>
<dbReference type="InterPro" id="IPR018062">
    <property type="entry name" value="HTH_AraC-typ_CS"/>
</dbReference>
<dbReference type="RefSeq" id="WP_168962427.1">
    <property type="nucleotide sequence ID" value="NZ_CAUBWW010000451.1"/>
</dbReference>
<gene>
    <name evidence="5" type="ORF">HF882_09475</name>
</gene>
<dbReference type="InterPro" id="IPR018060">
    <property type="entry name" value="HTH_AraC"/>
</dbReference>
<dbReference type="PROSITE" id="PS00041">
    <property type="entry name" value="HTH_ARAC_FAMILY_1"/>
    <property type="match status" value="1"/>
</dbReference>
<accession>A0A848ASU5</accession>
<dbReference type="InterPro" id="IPR018771">
    <property type="entry name" value="PocR_dom"/>
</dbReference>
<organism evidence="5 6">
    <name type="scientific">Victivallis vadensis</name>
    <dbReference type="NCBI Taxonomy" id="172901"/>
    <lineage>
        <taxon>Bacteria</taxon>
        <taxon>Pseudomonadati</taxon>
        <taxon>Lentisphaerota</taxon>
        <taxon>Lentisphaeria</taxon>
        <taxon>Victivallales</taxon>
        <taxon>Victivallaceae</taxon>
        <taxon>Victivallis</taxon>
    </lineage>
</organism>
<dbReference type="PROSITE" id="PS01124">
    <property type="entry name" value="HTH_ARAC_FAMILY_2"/>
    <property type="match status" value="1"/>
</dbReference>
<dbReference type="Proteomes" id="UP000576225">
    <property type="component" value="Unassembled WGS sequence"/>
</dbReference>
<keyword evidence="3" id="KW-0804">Transcription</keyword>
<sequence length="282" mass="31547">MIRTPEHLRELLQKLDDLAAVAGVGFRWKVNGAMLLPEPDLPLRTGYHDGESFCTAVKRLPGGESGCVCNDSREIAARLRNGDGPFVKRCHAGAVEVILPIAAGRGKAPGVVMAGPFREPGGNCRFPELEEEFRQLPELSREALAGYIRLIPPLLREPVRRAYLEGAGILPVYPADERIAGLLEKVRENPLLTPDELADGLFLSKSRLFHLFHAECRIGLGEYLLKLRLREARRMLLYGDWPISRIAVRTGFADQSHFTALFRREFGLPPMKYRREFGRAPA</sequence>
<dbReference type="InterPro" id="IPR020449">
    <property type="entry name" value="Tscrpt_reg_AraC-type_HTH"/>
</dbReference>
<dbReference type="GO" id="GO:0043565">
    <property type="term" value="F:sequence-specific DNA binding"/>
    <property type="evidence" value="ECO:0007669"/>
    <property type="project" value="InterPro"/>
</dbReference>
<feature type="domain" description="HTH araC/xylS-type" evidence="4">
    <location>
        <begin position="177"/>
        <end position="276"/>
    </location>
</feature>
<dbReference type="Gene3D" id="1.10.10.60">
    <property type="entry name" value="Homeodomain-like"/>
    <property type="match status" value="2"/>
</dbReference>
<protein>
    <submittedName>
        <fullName evidence="5">Helix-turn-helix domain-containing protein</fullName>
    </submittedName>
</protein>
<comment type="caution">
    <text evidence="5">The sequence shown here is derived from an EMBL/GenBank/DDBJ whole genome shotgun (WGS) entry which is preliminary data.</text>
</comment>
<dbReference type="Pfam" id="PF10114">
    <property type="entry name" value="PocR"/>
    <property type="match status" value="1"/>
</dbReference>
<dbReference type="SUPFAM" id="SSF46689">
    <property type="entry name" value="Homeodomain-like"/>
    <property type="match status" value="1"/>
</dbReference>